<keyword evidence="4" id="KW-1185">Reference proteome</keyword>
<dbReference type="InterPro" id="IPR029442">
    <property type="entry name" value="GyrI-like"/>
</dbReference>
<dbReference type="Proteomes" id="UP000523139">
    <property type="component" value="Unassembled WGS sequence"/>
</dbReference>
<dbReference type="InterPro" id="IPR011256">
    <property type="entry name" value="Reg_factor_effector_dom_sf"/>
</dbReference>
<dbReference type="Gene3D" id="1.10.1660.10">
    <property type="match status" value="1"/>
</dbReference>
<protein>
    <submittedName>
        <fullName evidence="3">MerR family transcriptional regulator</fullName>
    </submittedName>
</protein>
<dbReference type="InterPro" id="IPR000551">
    <property type="entry name" value="MerR-type_HTH_dom"/>
</dbReference>
<reference evidence="3 4" key="1">
    <citation type="submission" date="2020-04" db="EMBL/GenBank/DDBJ databases">
        <title>Nesterenkonia sp. nov., isolated from marine sediment.</title>
        <authorList>
            <person name="Zhang G."/>
        </authorList>
    </citation>
    <scope>NUCLEOTIDE SEQUENCE [LARGE SCALE GENOMIC DNA]</scope>
    <source>
        <strain evidence="3 4">MY13</strain>
    </source>
</reference>
<dbReference type="EMBL" id="JABAHY010000001">
    <property type="protein sequence ID" value="NLS08467.1"/>
    <property type="molecule type" value="Genomic_DNA"/>
</dbReference>
<dbReference type="InterPro" id="IPR010499">
    <property type="entry name" value="AraC_E-bd"/>
</dbReference>
<organism evidence="3 4">
    <name type="scientific">Nesterenkonia sedimenti</name>
    <dbReference type="NCBI Taxonomy" id="1463632"/>
    <lineage>
        <taxon>Bacteria</taxon>
        <taxon>Bacillati</taxon>
        <taxon>Actinomycetota</taxon>
        <taxon>Actinomycetes</taxon>
        <taxon>Micrococcales</taxon>
        <taxon>Micrococcaceae</taxon>
        <taxon>Nesterenkonia</taxon>
    </lineage>
</organism>
<dbReference type="SUPFAM" id="SSF55136">
    <property type="entry name" value="Probable bacterial effector-binding domain"/>
    <property type="match status" value="1"/>
</dbReference>
<evidence type="ECO:0000313" key="4">
    <source>
        <dbReference type="Proteomes" id="UP000523139"/>
    </source>
</evidence>
<gene>
    <name evidence="3" type="ORF">HGQ17_00280</name>
</gene>
<dbReference type="Pfam" id="PF13411">
    <property type="entry name" value="MerR_1"/>
    <property type="match status" value="1"/>
</dbReference>
<dbReference type="PROSITE" id="PS50937">
    <property type="entry name" value="HTH_MERR_2"/>
    <property type="match status" value="1"/>
</dbReference>
<dbReference type="PANTHER" id="PTHR30204:SF97">
    <property type="entry name" value="MERR FAMILY REGULATORY PROTEIN"/>
    <property type="match status" value="1"/>
</dbReference>
<evidence type="ECO:0000256" key="1">
    <source>
        <dbReference type="ARBA" id="ARBA00023125"/>
    </source>
</evidence>
<dbReference type="InterPro" id="IPR047057">
    <property type="entry name" value="MerR_fam"/>
</dbReference>
<dbReference type="AlphaFoldDB" id="A0A7X8YCV9"/>
<feature type="domain" description="HTH merR-type" evidence="2">
    <location>
        <begin position="1"/>
        <end position="71"/>
    </location>
</feature>
<evidence type="ECO:0000313" key="3">
    <source>
        <dbReference type="EMBL" id="NLS08467.1"/>
    </source>
</evidence>
<dbReference type="InterPro" id="IPR009061">
    <property type="entry name" value="DNA-bd_dom_put_sf"/>
</dbReference>
<dbReference type="Gene3D" id="3.20.80.10">
    <property type="entry name" value="Regulatory factor, effector binding domain"/>
    <property type="match status" value="1"/>
</dbReference>
<keyword evidence="1" id="KW-0238">DNA-binding</keyword>
<dbReference type="SMART" id="SM00871">
    <property type="entry name" value="AraC_E_bind"/>
    <property type="match status" value="1"/>
</dbReference>
<dbReference type="Pfam" id="PF06445">
    <property type="entry name" value="GyrI-like"/>
    <property type="match status" value="1"/>
</dbReference>
<dbReference type="PANTHER" id="PTHR30204">
    <property type="entry name" value="REDOX-CYCLING DRUG-SENSING TRANSCRIPTIONAL ACTIVATOR SOXR"/>
    <property type="match status" value="1"/>
</dbReference>
<comment type="caution">
    <text evidence="3">The sequence shown here is derived from an EMBL/GenBank/DDBJ whole genome shotgun (WGS) entry which is preliminary data.</text>
</comment>
<accession>A0A7X8YCV9</accession>
<dbReference type="GO" id="GO:0003700">
    <property type="term" value="F:DNA-binding transcription factor activity"/>
    <property type="evidence" value="ECO:0007669"/>
    <property type="project" value="InterPro"/>
</dbReference>
<dbReference type="CDD" id="cd01107">
    <property type="entry name" value="HTH_BmrR"/>
    <property type="match status" value="1"/>
</dbReference>
<name>A0A7X8YCV9_9MICC</name>
<dbReference type="SUPFAM" id="SSF46955">
    <property type="entry name" value="Putative DNA-binding domain"/>
    <property type="match status" value="1"/>
</dbReference>
<proteinExistence type="predicted"/>
<evidence type="ECO:0000259" key="2">
    <source>
        <dbReference type="PROSITE" id="PS50937"/>
    </source>
</evidence>
<dbReference type="GO" id="GO:0003677">
    <property type="term" value="F:DNA binding"/>
    <property type="evidence" value="ECO:0007669"/>
    <property type="project" value="UniProtKB-KW"/>
</dbReference>
<sequence length="270" mass="29808">MHSIGAFAQIGQVTHRMLRHWDQAGLLVPAHTDPFTGYRSYDSEQLERLHRIVALRQLGFGIEEIASMLADGLDAEQLAVMLQRRRAEVEEEHRTAAARLADVERRLHLIERQRPMSNIEVIKKPLPSVQLAARQISASEQPELINLVGPAFDAVAEIIGKVGGALETPIAVYSAGEDGIEAIIGYAYSGQAEEGFEMITLPAQDEAFVGVHLGEIQGIGNSWQALHEEIIARGYEPSGPCREFYLRAPESVQSQDFVVELQQPVRVAKA</sequence>
<dbReference type="RefSeq" id="WP_168885976.1">
    <property type="nucleotide sequence ID" value="NZ_JABAHY010000001.1"/>
</dbReference>
<dbReference type="SMART" id="SM00422">
    <property type="entry name" value="HTH_MERR"/>
    <property type="match status" value="1"/>
</dbReference>